<dbReference type="EMBL" id="JANBUW010000492">
    <property type="protein sequence ID" value="KAJ2846627.1"/>
    <property type="molecule type" value="Genomic_DNA"/>
</dbReference>
<protein>
    <submittedName>
        <fullName evidence="2">Uncharacterized protein</fullName>
    </submittedName>
</protein>
<sequence>MKEASAAIQDLMRDAANLFDQASKINSQILQIDTFAQPETVKTLLKNLEQSRKQYKESLARARSYTAKLVSDERHDSTDDLDSLQKERDELHRQAIAKSTELGLLLDCMRQVQLASAQLIQM</sequence>
<dbReference type="OrthoDB" id="5536370at2759"/>
<feature type="coiled-coil region" evidence="1">
    <location>
        <begin position="1"/>
        <end position="101"/>
    </location>
</feature>
<keyword evidence="1" id="KW-0175">Coiled coil</keyword>
<evidence type="ECO:0000313" key="2">
    <source>
        <dbReference type="EMBL" id="KAJ2846627.1"/>
    </source>
</evidence>
<comment type="caution">
    <text evidence="2">The sequence shown here is derived from an EMBL/GenBank/DDBJ whole genome shotgun (WGS) entry which is preliminary data.</text>
</comment>
<reference evidence="2" key="1">
    <citation type="submission" date="2022-07" db="EMBL/GenBank/DDBJ databases">
        <title>Phylogenomic reconstructions and comparative analyses of Kickxellomycotina fungi.</title>
        <authorList>
            <person name="Reynolds N.K."/>
            <person name="Stajich J.E."/>
            <person name="Barry K."/>
            <person name="Grigoriev I.V."/>
            <person name="Crous P."/>
            <person name="Smith M.E."/>
        </authorList>
    </citation>
    <scope>NUCLEOTIDE SEQUENCE</scope>
    <source>
        <strain evidence="2">NRRL 1566</strain>
    </source>
</reference>
<accession>A0A9W8I3X7</accession>
<evidence type="ECO:0000256" key="1">
    <source>
        <dbReference type="SAM" id="Coils"/>
    </source>
</evidence>
<dbReference type="Proteomes" id="UP001139887">
    <property type="component" value="Unassembled WGS sequence"/>
</dbReference>
<evidence type="ECO:0000313" key="3">
    <source>
        <dbReference type="Proteomes" id="UP001139887"/>
    </source>
</evidence>
<organism evidence="2 3">
    <name type="scientific">Coemansia brasiliensis</name>
    <dbReference type="NCBI Taxonomy" id="2650707"/>
    <lineage>
        <taxon>Eukaryota</taxon>
        <taxon>Fungi</taxon>
        <taxon>Fungi incertae sedis</taxon>
        <taxon>Zoopagomycota</taxon>
        <taxon>Kickxellomycotina</taxon>
        <taxon>Kickxellomycetes</taxon>
        <taxon>Kickxellales</taxon>
        <taxon>Kickxellaceae</taxon>
        <taxon>Coemansia</taxon>
    </lineage>
</organism>
<proteinExistence type="predicted"/>
<name>A0A9W8I3X7_9FUNG</name>
<dbReference type="AlphaFoldDB" id="A0A9W8I3X7"/>
<keyword evidence="3" id="KW-1185">Reference proteome</keyword>
<gene>
    <name evidence="2" type="ORF">IWW36_004262</name>
</gene>